<keyword evidence="2" id="KW-1185">Reference proteome</keyword>
<evidence type="ECO:0000313" key="2">
    <source>
        <dbReference type="Proteomes" id="UP000027120"/>
    </source>
</evidence>
<gene>
    <name evidence="1" type="ORF">CISIN_1g032953mg</name>
</gene>
<evidence type="ECO:0000313" key="1">
    <source>
        <dbReference type="EMBL" id="KDO40849.1"/>
    </source>
</evidence>
<dbReference type="EMBL" id="KK785800">
    <property type="protein sequence ID" value="KDO40849.1"/>
    <property type="molecule type" value="Genomic_DNA"/>
</dbReference>
<organism evidence="1 2">
    <name type="scientific">Citrus sinensis</name>
    <name type="common">Sweet orange</name>
    <name type="synonym">Citrus aurantium var. sinensis</name>
    <dbReference type="NCBI Taxonomy" id="2711"/>
    <lineage>
        <taxon>Eukaryota</taxon>
        <taxon>Viridiplantae</taxon>
        <taxon>Streptophyta</taxon>
        <taxon>Embryophyta</taxon>
        <taxon>Tracheophyta</taxon>
        <taxon>Spermatophyta</taxon>
        <taxon>Magnoliopsida</taxon>
        <taxon>eudicotyledons</taxon>
        <taxon>Gunneridae</taxon>
        <taxon>Pentapetalae</taxon>
        <taxon>rosids</taxon>
        <taxon>malvids</taxon>
        <taxon>Sapindales</taxon>
        <taxon>Rutaceae</taxon>
        <taxon>Aurantioideae</taxon>
        <taxon>Citrus</taxon>
    </lineage>
</organism>
<reference evidence="1 2" key="1">
    <citation type="submission" date="2014-04" db="EMBL/GenBank/DDBJ databases">
        <authorList>
            <consortium name="International Citrus Genome Consortium"/>
            <person name="Gmitter F."/>
            <person name="Chen C."/>
            <person name="Farmerie W."/>
            <person name="Harkins T."/>
            <person name="Desany B."/>
            <person name="Mohiuddin M."/>
            <person name="Kodira C."/>
            <person name="Borodovsky M."/>
            <person name="Lomsadze A."/>
            <person name="Burns P."/>
            <person name="Jenkins J."/>
            <person name="Prochnik S."/>
            <person name="Shu S."/>
            <person name="Chapman J."/>
            <person name="Pitluck S."/>
            <person name="Schmutz J."/>
            <person name="Rokhsar D."/>
        </authorList>
    </citation>
    <scope>NUCLEOTIDE SEQUENCE</scope>
</reference>
<proteinExistence type="predicted"/>
<sequence length="130" mass="14235">MDFGLYGRSWLANASWSLVFAPGVNEDNWKDYLLPAKSNFMDTGDLLNVVGSGSSNGLLFAVSAKGFHKRAVHGIRTLIPLDEVKNDSRLKAGGSLLVNIALLAMNEDGEVRADTDYTFDGYVSWNLYLS</sequence>
<protein>
    <submittedName>
        <fullName evidence="1">Uncharacterized protein</fullName>
    </submittedName>
</protein>
<dbReference type="AlphaFoldDB" id="A0A067DCX8"/>
<name>A0A067DCX8_CITSI</name>
<accession>A0A067DCX8</accession>
<dbReference type="Proteomes" id="UP000027120">
    <property type="component" value="Unassembled WGS sequence"/>
</dbReference>